<accession>A0A1E3AED0</accession>
<proteinExistence type="predicted"/>
<sequence length="655" mass="76084">MKTDYFEEIRNGKKKSTAYLEHIVKGGESNKYLKYDLMNNFQTVYFELARLELLNRGMETGPIHLPYIRQSLYRVNERLDCGDFVIPAFLTILYRYRDSSLLTEELLQELEDAVLNFKYWIDEPGVDIHLPCYFTENHQVLFHSIEYLAGRLYRDRIFTNNGENGEWHREHGRTYLKRWLTWRKRFGFSEWLSNGYYAEDMLGLLILSQLAEEEEIRSQAKGLIELLFFDIAVHSLKGNFCATNGRMYNAPTMNPDFSSANAMAAEQWGKGYVDGGLEPAAILLAVYDYQCSDVICEIALNPPEESENRQRMSLNVEDSERYGIDPADFDNIMLYWSLHTFYHRSVINNSRKFCPEWYNIDAAVTANLEKFRMCDAAGVYTDPDPNSSALTQVEIYSYKTKDYMLSCAQNYRKGRGNFQQHIWQASLGGRAIVFATHPGSGEYKGRPNYFVGNGCMPKAAAYKNVLISIHRIPADSAHGLCTHAYFPQREFDEVIMKNGWIIGRKEEGYAALYSLKKGWWNDKDPELFRSVYKDSWEEEFERALPYDYWVPGHANVWICEMGDQKTYGSFERFAEAVSASQIEGDTFDIRYQSPSLGLVTSGWDKPFTVDGREIKLDHYKRYDNPYCQAEFDTNEYVISYHGKTMTVDFNGKEIR</sequence>
<dbReference type="Proteomes" id="UP000094067">
    <property type="component" value="Unassembled WGS sequence"/>
</dbReference>
<protein>
    <submittedName>
        <fullName evidence="1">Uncharacterized protein</fullName>
    </submittedName>
</protein>
<comment type="caution">
    <text evidence="1">The sequence shown here is derived from an EMBL/GenBank/DDBJ whole genome shotgun (WGS) entry which is preliminary data.</text>
</comment>
<organism evidence="1 2">
    <name type="scientific">Eisenbergiella tayi</name>
    <dbReference type="NCBI Taxonomy" id="1432052"/>
    <lineage>
        <taxon>Bacteria</taxon>
        <taxon>Bacillati</taxon>
        <taxon>Bacillota</taxon>
        <taxon>Clostridia</taxon>
        <taxon>Lachnospirales</taxon>
        <taxon>Lachnospiraceae</taxon>
        <taxon>Eisenbergiella</taxon>
    </lineage>
</organism>
<evidence type="ECO:0000313" key="1">
    <source>
        <dbReference type="EMBL" id="ODM07078.1"/>
    </source>
</evidence>
<reference evidence="1 2" key="1">
    <citation type="submission" date="2016-07" db="EMBL/GenBank/DDBJ databases">
        <title>Characterization of isolates of Eisenbergiella tayi derived from blood cultures, using whole genome sequencing.</title>
        <authorList>
            <person name="Burdz T."/>
            <person name="Wiebe D."/>
            <person name="Huynh C."/>
            <person name="Bernard K."/>
        </authorList>
    </citation>
    <scope>NUCLEOTIDE SEQUENCE [LARGE SCALE GENOMIC DNA]</scope>
    <source>
        <strain evidence="1 2">NML 110608</strain>
    </source>
</reference>
<gene>
    <name evidence="1" type="ORF">BEI61_02968</name>
</gene>
<dbReference type="EMBL" id="MCGH01000002">
    <property type="protein sequence ID" value="ODM07078.1"/>
    <property type="molecule type" value="Genomic_DNA"/>
</dbReference>
<dbReference type="AlphaFoldDB" id="A0A1E3AED0"/>
<name>A0A1E3AED0_9FIRM</name>
<dbReference type="RefSeq" id="WP_069152818.1">
    <property type="nucleotide sequence ID" value="NZ_CAJLDD010000002.1"/>
</dbReference>
<evidence type="ECO:0000313" key="2">
    <source>
        <dbReference type="Proteomes" id="UP000094067"/>
    </source>
</evidence>